<gene>
    <name evidence="3" type="ORF">SAMN05216289_11740</name>
</gene>
<dbReference type="CDD" id="cd06558">
    <property type="entry name" value="crotonase-like"/>
    <property type="match status" value="1"/>
</dbReference>
<name>A0A1I4YFZ0_9GAMM</name>
<proteinExistence type="inferred from homology"/>
<dbReference type="STRING" id="578942.SAMN05216289_11740"/>
<dbReference type="Pfam" id="PF00378">
    <property type="entry name" value="ECH_1"/>
    <property type="match status" value="1"/>
</dbReference>
<dbReference type="PROSITE" id="PS00166">
    <property type="entry name" value="ENOYL_COA_HYDRATASE"/>
    <property type="match status" value="1"/>
</dbReference>
<keyword evidence="4" id="KW-1185">Reference proteome</keyword>
<dbReference type="GO" id="GO:0006635">
    <property type="term" value="P:fatty acid beta-oxidation"/>
    <property type="evidence" value="ECO:0007669"/>
    <property type="project" value="TreeGrafter"/>
</dbReference>
<dbReference type="Proteomes" id="UP000198575">
    <property type="component" value="Unassembled WGS sequence"/>
</dbReference>
<dbReference type="PANTHER" id="PTHR11941:SF54">
    <property type="entry name" value="ENOYL-COA HYDRATASE, MITOCHONDRIAL"/>
    <property type="match status" value="1"/>
</dbReference>
<comment type="similarity">
    <text evidence="1 2">Belongs to the enoyl-CoA hydratase/isomerase family.</text>
</comment>
<dbReference type="GO" id="GO:0003824">
    <property type="term" value="F:catalytic activity"/>
    <property type="evidence" value="ECO:0007669"/>
    <property type="project" value="InterPro"/>
</dbReference>
<organism evidence="3 4">
    <name type="scientific">Dokdonella immobilis</name>
    <dbReference type="NCBI Taxonomy" id="578942"/>
    <lineage>
        <taxon>Bacteria</taxon>
        <taxon>Pseudomonadati</taxon>
        <taxon>Pseudomonadota</taxon>
        <taxon>Gammaproteobacteria</taxon>
        <taxon>Lysobacterales</taxon>
        <taxon>Rhodanobacteraceae</taxon>
        <taxon>Dokdonella</taxon>
    </lineage>
</organism>
<dbReference type="RefSeq" id="WP_092408316.1">
    <property type="nucleotide sequence ID" value="NZ_FOVF01000017.1"/>
</dbReference>
<accession>A0A1I4YFZ0</accession>
<dbReference type="SUPFAM" id="SSF52096">
    <property type="entry name" value="ClpP/crotonase"/>
    <property type="match status" value="1"/>
</dbReference>
<evidence type="ECO:0000256" key="2">
    <source>
        <dbReference type="RuleBase" id="RU003707"/>
    </source>
</evidence>
<evidence type="ECO:0000313" key="3">
    <source>
        <dbReference type="EMBL" id="SFN36917.1"/>
    </source>
</evidence>
<protein>
    <submittedName>
        <fullName evidence="3">Enoyl-CoA hydratase/carnithine racemase</fullName>
    </submittedName>
</protein>
<dbReference type="Gene3D" id="3.90.226.10">
    <property type="entry name" value="2-enoyl-CoA Hydratase, Chain A, domain 1"/>
    <property type="match status" value="1"/>
</dbReference>
<dbReference type="AlphaFoldDB" id="A0A1I4YFZ0"/>
<dbReference type="OrthoDB" id="8640486at2"/>
<dbReference type="PANTHER" id="PTHR11941">
    <property type="entry name" value="ENOYL-COA HYDRATASE-RELATED"/>
    <property type="match status" value="1"/>
</dbReference>
<sequence length="254" mass="27614">MSVLDILRHDAIHELRMARPPVNALDPELIRSLHEAVLAAPGNGARGIVLSGREGMFSAGLDVPNLLQLDRKGMSEVWMNFVGLLEALARSPVPVVAAITGHSPAGGAVLTLFCDYRIMARGPFRIGLNEVEVGLVVPELIQAAMRRLLGSHRAERLMVAGAMIEAEQAEAIGFVDELAETERVVGRAIAWLQDLLTRPPQAMSETRRLARADLVAPFEGKATVSNDEFAERWFSEESQTVLSAMVARLKAKHA</sequence>
<reference evidence="3 4" key="1">
    <citation type="submission" date="2016-10" db="EMBL/GenBank/DDBJ databases">
        <authorList>
            <person name="de Groot N.N."/>
        </authorList>
    </citation>
    <scope>NUCLEOTIDE SEQUENCE [LARGE SCALE GENOMIC DNA]</scope>
    <source>
        <strain evidence="3 4">CGMCC 1.7659</strain>
    </source>
</reference>
<dbReference type="InterPro" id="IPR029045">
    <property type="entry name" value="ClpP/crotonase-like_dom_sf"/>
</dbReference>
<dbReference type="EMBL" id="FOVF01000017">
    <property type="protein sequence ID" value="SFN36917.1"/>
    <property type="molecule type" value="Genomic_DNA"/>
</dbReference>
<dbReference type="InterPro" id="IPR018376">
    <property type="entry name" value="Enoyl-CoA_hyd/isom_CS"/>
</dbReference>
<evidence type="ECO:0000256" key="1">
    <source>
        <dbReference type="ARBA" id="ARBA00005254"/>
    </source>
</evidence>
<evidence type="ECO:0000313" key="4">
    <source>
        <dbReference type="Proteomes" id="UP000198575"/>
    </source>
</evidence>
<dbReference type="InterPro" id="IPR001753">
    <property type="entry name" value="Enoyl-CoA_hydra/iso"/>
</dbReference>